<dbReference type="RefSeq" id="WP_079206597.1">
    <property type="nucleotide sequence ID" value="NZ_MVGR01000003.1"/>
</dbReference>
<dbReference type="GO" id="GO:0006508">
    <property type="term" value="P:proteolysis"/>
    <property type="evidence" value="ECO:0007669"/>
    <property type="project" value="UniProtKB-KW"/>
</dbReference>
<sequence>MMNGIVDQNCEATLRLVVSNESKQRQVIDAVIDTGFTGFLTLPLTVISSLNLRLYSREEGTLGDGSTCIFDVYSGLIIWDGEYRYVDVNAAETEPLVGMSLLYGYRMQLDAIEGGIVVIQSLNSLS</sequence>
<organism evidence="1 2">
    <name type="scientific">Microcystis aeruginosa KW</name>
    <dbReference type="NCBI Taxonomy" id="1960155"/>
    <lineage>
        <taxon>Bacteria</taxon>
        <taxon>Bacillati</taxon>
        <taxon>Cyanobacteriota</taxon>
        <taxon>Cyanophyceae</taxon>
        <taxon>Oscillatoriophycideae</taxon>
        <taxon>Chroococcales</taxon>
        <taxon>Microcystaceae</taxon>
        <taxon>Microcystis</taxon>
    </lineage>
</organism>
<evidence type="ECO:0000313" key="2">
    <source>
        <dbReference type="Proteomes" id="UP000189835"/>
    </source>
</evidence>
<comment type="caution">
    <text evidence="1">The sequence shown here is derived from an EMBL/GenBank/DDBJ whole genome shotgun (WGS) entry which is preliminary data.</text>
</comment>
<dbReference type="EMBL" id="MVGR01000003">
    <property type="protein sequence ID" value="OPF19360.1"/>
    <property type="molecule type" value="Genomic_DNA"/>
</dbReference>
<keyword evidence="1" id="KW-0645">Protease</keyword>
<keyword evidence="1" id="KW-0378">Hydrolase</keyword>
<dbReference type="GO" id="GO:0008233">
    <property type="term" value="F:peptidase activity"/>
    <property type="evidence" value="ECO:0007669"/>
    <property type="project" value="UniProtKB-KW"/>
</dbReference>
<reference evidence="1 2" key="1">
    <citation type="submission" date="2017-02" db="EMBL/GenBank/DDBJ databases">
        <title>Genome sequence of Microcystis aeruginosa KW.</title>
        <authorList>
            <person name="Oh H.-M."/>
            <person name="Ahn C.-Y."/>
            <person name="Jeong H."/>
            <person name="Srivastava A."/>
            <person name="Lee H.-G."/>
            <person name="Kang S.-R."/>
        </authorList>
    </citation>
    <scope>NUCLEOTIDE SEQUENCE [LARGE SCALE GENOMIC DNA]</scope>
    <source>
        <strain evidence="1 2">KW</strain>
    </source>
</reference>
<gene>
    <name evidence="1" type="ORF">B1L04_08455</name>
</gene>
<protein>
    <submittedName>
        <fullName evidence="1">Clan AA aspartic protease</fullName>
    </submittedName>
</protein>
<dbReference type="AlphaFoldDB" id="A0A1V4BXE3"/>
<proteinExistence type="predicted"/>
<evidence type="ECO:0000313" key="1">
    <source>
        <dbReference type="EMBL" id="OPF19360.1"/>
    </source>
</evidence>
<dbReference type="Proteomes" id="UP000189835">
    <property type="component" value="Unassembled WGS sequence"/>
</dbReference>
<name>A0A1V4BXE3_MICAE</name>
<accession>A0A1V4BXE3</accession>